<organism evidence="8 9">
    <name type="scientific">Coniella lustricola</name>
    <dbReference type="NCBI Taxonomy" id="2025994"/>
    <lineage>
        <taxon>Eukaryota</taxon>
        <taxon>Fungi</taxon>
        <taxon>Dikarya</taxon>
        <taxon>Ascomycota</taxon>
        <taxon>Pezizomycotina</taxon>
        <taxon>Sordariomycetes</taxon>
        <taxon>Sordariomycetidae</taxon>
        <taxon>Diaporthales</taxon>
        <taxon>Schizoparmaceae</taxon>
        <taxon>Coniella</taxon>
    </lineage>
</organism>
<evidence type="ECO:0000256" key="5">
    <source>
        <dbReference type="ARBA" id="ARBA00023002"/>
    </source>
</evidence>
<keyword evidence="9" id="KW-1185">Reference proteome</keyword>
<reference evidence="8 9" key="1">
    <citation type="journal article" date="2018" name="Mycol. Prog.">
        <title>Coniella lustricola, a new species from submerged detritus.</title>
        <authorList>
            <person name="Raudabaugh D.B."/>
            <person name="Iturriaga T."/>
            <person name="Carver A."/>
            <person name="Mondo S."/>
            <person name="Pangilinan J."/>
            <person name="Lipzen A."/>
            <person name="He G."/>
            <person name="Amirebrahimi M."/>
            <person name="Grigoriev I.V."/>
            <person name="Miller A.N."/>
        </authorList>
    </citation>
    <scope>NUCLEOTIDE SEQUENCE [LARGE SCALE GENOMIC DNA]</scope>
    <source>
        <strain evidence="8 9">B22-T-1</strain>
    </source>
</reference>
<keyword evidence="6 8" id="KW-0503">Monooxygenase</keyword>
<dbReference type="InterPro" id="IPR036188">
    <property type="entry name" value="FAD/NAD-bd_sf"/>
</dbReference>
<dbReference type="STRING" id="2025994.A0A2T3A060"/>
<keyword evidence="4" id="KW-0274">FAD</keyword>
<dbReference type="GO" id="GO:0004497">
    <property type="term" value="F:monooxygenase activity"/>
    <property type="evidence" value="ECO:0007669"/>
    <property type="project" value="UniProtKB-KW"/>
</dbReference>
<dbReference type="InterPro" id="IPR002938">
    <property type="entry name" value="FAD-bd"/>
</dbReference>
<dbReference type="OrthoDB" id="16820at2759"/>
<feature type="domain" description="FAD-binding" evidence="7">
    <location>
        <begin position="28"/>
        <end position="367"/>
    </location>
</feature>
<dbReference type="Proteomes" id="UP000241462">
    <property type="component" value="Unassembled WGS sequence"/>
</dbReference>
<keyword evidence="5" id="KW-0560">Oxidoreductase</keyword>
<dbReference type="Gene3D" id="3.50.50.60">
    <property type="entry name" value="FAD/NAD(P)-binding domain"/>
    <property type="match status" value="1"/>
</dbReference>
<gene>
    <name evidence="8" type="ORF">BD289DRAFT_394842</name>
</gene>
<comment type="similarity">
    <text evidence="2">Belongs to the paxM FAD-dependent monooxygenase family.</text>
</comment>
<dbReference type="GO" id="GO:0071949">
    <property type="term" value="F:FAD binding"/>
    <property type="evidence" value="ECO:0007669"/>
    <property type="project" value="InterPro"/>
</dbReference>
<dbReference type="Pfam" id="PF01494">
    <property type="entry name" value="FAD_binding_3"/>
    <property type="match status" value="1"/>
</dbReference>
<evidence type="ECO:0000256" key="6">
    <source>
        <dbReference type="ARBA" id="ARBA00023033"/>
    </source>
</evidence>
<evidence type="ECO:0000256" key="2">
    <source>
        <dbReference type="ARBA" id="ARBA00007992"/>
    </source>
</evidence>
<dbReference type="AlphaFoldDB" id="A0A2T3A060"/>
<evidence type="ECO:0000313" key="9">
    <source>
        <dbReference type="Proteomes" id="UP000241462"/>
    </source>
</evidence>
<comment type="cofactor">
    <cofactor evidence="1">
        <name>FAD</name>
        <dbReference type="ChEBI" id="CHEBI:57692"/>
    </cofactor>
</comment>
<evidence type="ECO:0000259" key="7">
    <source>
        <dbReference type="Pfam" id="PF01494"/>
    </source>
</evidence>
<dbReference type="InParanoid" id="A0A2T3A060"/>
<evidence type="ECO:0000313" key="8">
    <source>
        <dbReference type="EMBL" id="PSR80348.1"/>
    </source>
</evidence>
<accession>A0A2T3A060</accession>
<protein>
    <submittedName>
        <fullName evidence="8">Putative monooxygenase</fullName>
    </submittedName>
</protein>
<sequence>MSFFNTFDAAIDFDKVSDLHRHPLTGINVLVIGAGPVGLYTALECWRKGHHVVGVLERTPAPSAAGDSFTVLASHIQRSWPRLFQALKKVTFEMNLSFYKLNGELVKDAEPFSLENIAQGRANDDGEVKKTEIIRVNRAVLAALFLGQARELGIEISYGKRVVDYFEDDIQAGVVLEDGSRASADVVVAADGIGTKSHRLINGHDVRAMPSKHSIFRASYANDPVISDPELNDRFLKCKEGSSEFQLWTGKGLSIAIASFPKEIQWYMTHEDTVGISKESWHNFVTPEQVIDFLSAYPEVPDIFKKLVKTAPPESIIDWQILWRDPQPKWHSTRVVQAGDSAHTFVPSSGSGVNQGLEDAVSIATCLQIGGNVKNGMWAKVHNKLRFERISCCQLMGFINQSHYLKAEWGANALDDPKNYRPEYGWWVMRHNPERYAFVNYGNALRNIIDGTPFQNTNIPSGYVHKPWTLQVIYDTLAEGKKLKFDGDWS</sequence>
<dbReference type="PRINTS" id="PR00420">
    <property type="entry name" value="RNGMNOXGNASE"/>
</dbReference>
<name>A0A2T3A060_9PEZI</name>
<keyword evidence="3" id="KW-0285">Flavoprotein</keyword>
<dbReference type="EMBL" id="KZ678533">
    <property type="protein sequence ID" value="PSR80348.1"/>
    <property type="molecule type" value="Genomic_DNA"/>
</dbReference>
<evidence type="ECO:0000256" key="3">
    <source>
        <dbReference type="ARBA" id="ARBA00022630"/>
    </source>
</evidence>
<dbReference type="PANTHER" id="PTHR13789">
    <property type="entry name" value="MONOOXYGENASE"/>
    <property type="match status" value="1"/>
</dbReference>
<evidence type="ECO:0000256" key="1">
    <source>
        <dbReference type="ARBA" id="ARBA00001974"/>
    </source>
</evidence>
<dbReference type="SUPFAM" id="SSF51905">
    <property type="entry name" value="FAD/NAD(P)-binding domain"/>
    <property type="match status" value="1"/>
</dbReference>
<dbReference type="InterPro" id="IPR050493">
    <property type="entry name" value="FAD-dep_Monooxygenase_BioMet"/>
</dbReference>
<dbReference type="PANTHER" id="PTHR13789:SF315">
    <property type="entry name" value="FAD-DEPENDENT MONOOXYGENASE MDPD"/>
    <property type="match status" value="1"/>
</dbReference>
<evidence type="ECO:0000256" key="4">
    <source>
        <dbReference type="ARBA" id="ARBA00022827"/>
    </source>
</evidence>
<proteinExistence type="inferred from homology"/>